<evidence type="ECO:0000313" key="6">
    <source>
        <dbReference type="Proteomes" id="UP001341281"/>
    </source>
</evidence>
<gene>
    <name evidence="5" type="ORF">U9M48_005291</name>
</gene>
<dbReference type="CDD" id="cd23509">
    <property type="entry name" value="Gnk2-like"/>
    <property type="match status" value="1"/>
</dbReference>
<dbReference type="Pfam" id="PF01657">
    <property type="entry name" value="Stress-antifung"/>
    <property type="match status" value="1"/>
</dbReference>
<keyword evidence="1 3" id="KW-0732">Signal</keyword>
<evidence type="ECO:0000313" key="5">
    <source>
        <dbReference type="EMBL" id="WVZ54505.1"/>
    </source>
</evidence>
<dbReference type="Gene3D" id="3.30.430.20">
    <property type="entry name" value="Gnk2 domain, C-X8-C-X2-C motif"/>
    <property type="match status" value="1"/>
</dbReference>
<feature type="chain" id="PRO_5042888566" description="Gnk2-homologous domain-containing protein" evidence="3">
    <location>
        <begin position="22"/>
        <end position="158"/>
    </location>
</feature>
<evidence type="ECO:0000256" key="3">
    <source>
        <dbReference type="SAM" id="SignalP"/>
    </source>
</evidence>
<dbReference type="PANTHER" id="PTHR32099">
    <property type="entry name" value="CYSTEINE-RICH REPEAT SECRETORY PROTEIN"/>
    <property type="match status" value="1"/>
</dbReference>
<dbReference type="InterPro" id="IPR002902">
    <property type="entry name" value="GNK2"/>
</dbReference>
<feature type="domain" description="Gnk2-homologous" evidence="4">
    <location>
        <begin position="35"/>
        <end position="138"/>
    </location>
</feature>
<dbReference type="PANTHER" id="PTHR32099:SF69">
    <property type="entry name" value="OS01G0342200 PROTEIN"/>
    <property type="match status" value="1"/>
</dbReference>
<name>A0AAQ3PPV8_PASNO</name>
<proteinExistence type="predicted"/>
<accession>A0AAQ3PPV8</accession>
<evidence type="ECO:0000259" key="4">
    <source>
        <dbReference type="PROSITE" id="PS51473"/>
    </source>
</evidence>
<dbReference type="PROSITE" id="PS51473">
    <property type="entry name" value="GNK2"/>
    <property type="match status" value="1"/>
</dbReference>
<dbReference type="Proteomes" id="UP001341281">
    <property type="component" value="Chromosome 01"/>
</dbReference>
<keyword evidence="6" id="KW-1185">Reference proteome</keyword>
<reference evidence="5 6" key="1">
    <citation type="submission" date="2024-02" db="EMBL/GenBank/DDBJ databases">
        <title>High-quality chromosome-scale genome assembly of Pensacola bahiagrass (Paspalum notatum Flugge var. saurae).</title>
        <authorList>
            <person name="Vega J.M."/>
            <person name="Podio M."/>
            <person name="Orjuela J."/>
            <person name="Siena L.A."/>
            <person name="Pessino S.C."/>
            <person name="Combes M.C."/>
            <person name="Mariac C."/>
            <person name="Albertini E."/>
            <person name="Pupilli F."/>
            <person name="Ortiz J.P.A."/>
            <person name="Leblanc O."/>
        </authorList>
    </citation>
    <scope>NUCLEOTIDE SEQUENCE [LARGE SCALE GENOMIC DNA]</scope>
    <source>
        <strain evidence="5">R1</strain>
        <tissue evidence="5">Leaf</tissue>
    </source>
</reference>
<dbReference type="AlphaFoldDB" id="A0AAQ3PPV8"/>
<feature type="signal peptide" evidence="3">
    <location>
        <begin position="1"/>
        <end position="21"/>
    </location>
</feature>
<protein>
    <recommendedName>
        <fullName evidence="4">Gnk2-homologous domain-containing protein</fullName>
    </recommendedName>
</protein>
<dbReference type="EMBL" id="CP144745">
    <property type="protein sequence ID" value="WVZ54505.1"/>
    <property type="molecule type" value="Genomic_DNA"/>
</dbReference>
<organism evidence="5 6">
    <name type="scientific">Paspalum notatum var. saurae</name>
    <dbReference type="NCBI Taxonomy" id="547442"/>
    <lineage>
        <taxon>Eukaryota</taxon>
        <taxon>Viridiplantae</taxon>
        <taxon>Streptophyta</taxon>
        <taxon>Embryophyta</taxon>
        <taxon>Tracheophyta</taxon>
        <taxon>Spermatophyta</taxon>
        <taxon>Magnoliopsida</taxon>
        <taxon>Liliopsida</taxon>
        <taxon>Poales</taxon>
        <taxon>Poaceae</taxon>
        <taxon>PACMAD clade</taxon>
        <taxon>Panicoideae</taxon>
        <taxon>Andropogonodae</taxon>
        <taxon>Paspaleae</taxon>
        <taxon>Paspalinae</taxon>
        <taxon>Paspalum</taxon>
    </lineage>
</organism>
<evidence type="ECO:0000256" key="1">
    <source>
        <dbReference type="ARBA" id="ARBA00022729"/>
    </source>
</evidence>
<keyword evidence="2" id="KW-0677">Repeat</keyword>
<dbReference type="InterPro" id="IPR038408">
    <property type="entry name" value="GNK2_sf"/>
</dbReference>
<evidence type="ECO:0000256" key="2">
    <source>
        <dbReference type="ARBA" id="ARBA00022737"/>
    </source>
</evidence>
<sequence length="158" mass="16289">MLVRFLFFLLSVASSPAPALGDDAAVPVASAIDHFCSPTGRIVDRTYLPNGTFVANLKNLTASLLANASASGFSALSIGAPGGGAAYGIVLCRGDFLGAQCVTCLKTGFEQAASYCPGSPDATMYFDQCHLRYSDLDFLAGGAAASNMPERRRPPGGT</sequence>